<gene>
    <name evidence="3" type="ORF">CYMTET_49852</name>
</gene>
<dbReference type="InterPro" id="IPR010989">
    <property type="entry name" value="SNARE"/>
</dbReference>
<sequence length="305" mass="32649">MPALVSSSGTSCRDRTSEFYAIAERLRKQQNKGDSVPPLAPPSEDGFSKRTGRLDDASRSEFSKKASRIGLGIHATSTKLNKLTQLAKRSSMFNDPAQEIGELTMVIKQDITALNGSISDLQAFAKGDYRSNKQNSEHSATVVDNLKSRLMNTTKEFTDVLTLRTENLKAHNDRRGLFSKESSAAKGAQQPLFGPPKGSLQLGSASTAASASPQEGGQSQMQVMMPQQTNVMESRQQVRGEGIARPFQIPVAPTPSAKLKPRGEGCALPSTSKLASRYPAALASATHPLCVRGLSARGSRGCTKG</sequence>
<evidence type="ECO:0000313" key="3">
    <source>
        <dbReference type="EMBL" id="KAK3240296.1"/>
    </source>
</evidence>
<accession>A0AAE0BPA0</accession>
<evidence type="ECO:0000256" key="1">
    <source>
        <dbReference type="SAM" id="MobiDB-lite"/>
    </source>
</evidence>
<dbReference type="Proteomes" id="UP001190700">
    <property type="component" value="Unassembled WGS sequence"/>
</dbReference>
<dbReference type="Gene3D" id="1.20.58.70">
    <property type="match status" value="1"/>
</dbReference>
<dbReference type="GO" id="GO:0016192">
    <property type="term" value="P:vesicle-mediated transport"/>
    <property type="evidence" value="ECO:0007669"/>
    <property type="project" value="InterPro"/>
</dbReference>
<name>A0AAE0BPA0_9CHLO</name>
<dbReference type="EMBL" id="LGRX02033684">
    <property type="protein sequence ID" value="KAK3240296.1"/>
    <property type="molecule type" value="Genomic_DNA"/>
</dbReference>
<feature type="region of interest" description="Disordered" evidence="1">
    <location>
        <begin position="27"/>
        <end position="61"/>
    </location>
</feature>
<organism evidence="3 4">
    <name type="scientific">Cymbomonas tetramitiformis</name>
    <dbReference type="NCBI Taxonomy" id="36881"/>
    <lineage>
        <taxon>Eukaryota</taxon>
        <taxon>Viridiplantae</taxon>
        <taxon>Chlorophyta</taxon>
        <taxon>Pyramimonadophyceae</taxon>
        <taxon>Pyramimonadales</taxon>
        <taxon>Pyramimonadaceae</taxon>
        <taxon>Cymbomonas</taxon>
    </lineage>
</organism>
<evidence type="ECO:0000313" key="4">
    <source>
        <dbReference type="Proteomes" id="UP001190700"/>
    </source>
</evidence>
<protein>
    <recommendedName>
        <fullName evidence="2">Syntaxin-5 N-terminal Sly1p-binding domain-containing protein</fullName>
    </recommendedName>
</protein>
<proteinExistence type="predicted"/>
<comment type="caution">
    <text evidence="3">The sequence shown here is derived from an EMBL/GenBank/DDBJ whole genome shotgun (WGS) entry which is preliminary data.</text>
</comment>
<dbReference type="Pfam" id="PF11416">
    <property type="entry name" value="Syntaxin-5_N"/>
    <property type="match status" value="1"/>
</dbReference>
<feature type="compositionally biased region" description="Basic and acidic residues" evidence="1">
    <location>
        <begin position="46"/>
        <end position="61"/>
    </location>
</feature>
<evidence type="ECO:0000259" key="2">
    <source>
        <dbReference type="Pfam" id="PF11416"/>
    </source>
</evidence>
<keyword evidence="4" id="KW-1185">Reference proteome</keyword>
<dbReference type="AlphaFoldDB" id="A0AAE0BPA0"/>
<dbReference type="SUPFAM" id="SSF47661">
    <property type="entry name" value="t-snare proteins"/>
    <property type="match status" value="1"/>
</dbReference>
<dbReference type="GO" id="GO:0016020">
    <property type="term" value="C:membrane"/>
    <property type="evidence" value="ECO:0007669"/>
    <property type="project" value="InterPro"/>
</dbReference>
<feature type="domain" description="Syntaxin-5 N-terminal Sly1p-binding" evidence="2">
    <location>
        <begin position="9"/>
        <end position="29"/>
    </location>
</feature>
<feature type="region of interest" description="Disordered" evidence="1">
    <location>
        <begin position="173"/>
        <end position="221"/>
    </location>
</feature>
<reference evidence="3 4" key="1">
    <citation type="journal article" date="2015" name="Genome Biol. Evol.">
        <title>Comparative Genomics of a Bacterivorous Green Alga Reveals Evolutionary Causalities and Consequences of Phago-Mixotrophic Mode of Nutrition.</title>
        <authorList>
            <person name="Burns J.A."/>
            <person name="Paasch A."/>
            <person name="Narechania A."/>
            <person name="Kim E."/>
        </authorList>
    </citation>
    <scope>NUCLEOTIDE SEQUENCE [LARGE SCALE GENOMIC DNA]</scope>
    <source>
        <strain evidence="3 4">PLY_AMNH</strain>
    </source>
</reference>
<feature type="compositionally biased region" description="Polar residues" evidence="1">
    <location>
        <begin position="201"/>
        <end position="221"/>
    </location>
</feature>
<dbReference type="InterPro" id="IPR021538">
    <property type="entry name" value="Syntaxin-5_N"/>
</dbReference>